<keyword evidence="6" id="KW-0124">Carnitine biosynthesis</keyword>
<keyword evidence="8" id="KW-0560">Oxidoreductase</keyword>
<keyword evidence="9" id="KW-0408">Iron</keyword>
<dbReference type="Pfam" id="PF02668">
    <property type="entry name" value="TauD"/>
    <property type="match status" value="1"/>
</dbReference>
<evidence type="ECO:0000256" key="5">
    <source>
        <dbReference type="ARBA" id="ARBA00022723"/>
    </source>
</evidence>
<dbReference type="PANTHER" id="PTHR10696">
    <property type="entry name" value="GAMMA-BUTYROBETAINE HYDROXYLASE-RELATED"/>
    <property type="match status" value="1"/>
</dbReference>
<evidence type="ECO:0000259" key="10">
    <source>
        <dbReference type="Pfam" id="PF02668"/>
    </source>
</evidence>
<evidence type="ECO:0000256" key="9">
    <source>
        <dbReference type="ARBA" id="ARBA00023004"/>
    </source>
</evidence>
<dbReference type="InterPro" id="IPR010376">
    <property type="entry name" value="GBBH-like_N"/>
</dbReference>
<dbReference type="STRING" id="7370.A0A1I8M1L9"/>
<dbReference type="AlphaFoldDB" id="A0A1I8M1L9"/>
<dbReference type="SUPFAM" id="SSF51197">
    <property type="entry name" value="Clavaminate synthase-like"/>
    <property type="match status" value="1"/>
</dbReference>
<name>A0A1I8M1L9_MUSDO</name>
<evidence type="ECO:0000256" key="7">
    <source>
        <dbReference type="ARBA" id="ARBA00022964"/>
    </source>
</evidence>
<evidence type="ECO:0000313" key="13">
    <source>
        <dbReference type="Proteomes" id="UP001652621"/>
    </source>
</evidence>
<reference evidence="12" key="1">
    <citation type="submission" date="2020-05" db="UniProtKB">
        <authorList>
            <consortium name="EnsemblMetazoa"/>
        </authorList>
    </citation>
    <scope>IDENTIFICATION</scope>
    <source>
        <strain evidence="12">Aabys</strain>
    </source>
</reference>
<evidence type="ECO:0000259" key="11">
    <source>
        <dbReference type="Pfam" id="PF06155"/>
    </source>
</evidence>
<dbReference type="eggNOG" id="KOG3888">
    <property type="taxonomic scope" value="Eukaryota"/>
</dbReference>
<dbReference type="VEuPathDB" id="VectorBase:MDOA000315"/>
<evidence type="ECO:0000256" key="1">
    <source>
        <dbReference type="ARBA" id="ARBA00001954"/>
    </source>
</evidence>
<keyword evidence="5" id="KW-0479">Metal-binding</keyword>
<organism evidence="12">
    <name type="scientific">Musca domestica</name>
    <name type="common">House fly</name>
    <dbReference type="NCBI Taxonomy" id="7370"/>
    <lineage>
        <taxon>Eukaryota</taxon>
        <taxon>Metazoa</taxon>
        <taxon>Ecdysozoa</taxon>
        <taxon>Arthropoda</taxon>
        <taxon>Hexapoda</taxon>
        <taxon>Insecta</taxon>
        <taxon>Pterygota</taxon>
        <taxon>Neoptera</taxon>
        <taxon>Endopterygota</taxon>
        <taxon>Diptera</taxon>
        <taxon>Brachycera</taxon>
        <taxon>Muscomorpha</taxon>
        <taxon>Muscoidea</taxon>
        <taxon>Muscidae</taxon>
        <taxon>Musca</taxon>
    </lineage>
</organism>
<evidence type="ECO:0000313" key="12">
    <source>
        <dbReference type="EnsemblMetazoa" id="MDOA000315-PA"/>
    </source>
</evidence>
<dbReference type="PANTHER" id="PTHR10696:SF33">
    <property type="entry name" value="GAMMA-BUTYROBETAINE DIOXYGENASE"/>
    <property type="match status" value="1"/>
</dbReference>
<dbReference type="KEGG" id="mde:101893754"/>
<dbReference type="InterPro" id="IPR038492">
    <property type="entry name" value="GBBH-like_N_sf"/>
</dbReference>
<comment type="similarity">
    <text evidence="4">Belongs to the gamma-BBH/TMLD family.</text>
</comment>
<dbReference type="InterPro" id="IPR042098">
    <property type="entry name" value="TauD-like_sf"/>
</dbReference>
<dbReference type="InterPro" id="IPR050411">
    <property type="entry name" value="AlphaKG_dependent_hydroxylases"/>
</dbReference>
<reference evidence="14" key="2">
    <citation type="submission" date="2025-04" db="UniProtKB">
        <authorList>
            <consortium name="RefSeq"/>
        </authorList>
    </citation>
    <scope>IDENTIFICATION</scope>
    <source>
        <strain evidence="14">Aabys</strain>
    </source>
</reference>
<evidence type="ECO:0000256" key="8">
    <source>
        <dbReference type="ARBA" id="ARBA00023002"/>
    </source>
</evidence>
<feature type="domain" description="TauD/TfdA-like" evidence="10">
    <location>
        <begin position="151"/>
        <end position="408"/>
    </location>
</feature>
<dbReference type="Proteomes" id="UP001652621">
    <property type="component" value="Unplaced"/>
</dbReference>
<dbReference type="FunFam" id="3.30.2020.30:FF:000002">
    <property type="entry name" value="Putative gamma-butyrobetaine dioxygenase"/>
    <property type="match status" value="1"/>
</dbReference>
<dbReference type="GO" id="GO:0045329">
    <property type="term" value="P:carnitine biosynthetic process"/>
    <property type="evidence" value="ECO:0007669"/>
    <property type="project" value="UniProtKB-UniPathway"/>
</dbReference>
<dbReference type="GO" id="GO:0046872">
    <property type="term" value="F:metal ion binding"/>
    <property type="evidence" value="ECO:0007669"/>
    <property type="project" value="UniProtKB-KW"/>
</dbReference>
<dbReference type="RefSeq" id="XP_005182425.1">
    <property type="nucleotide sequence ID" value="XM_005182368.3"/>
</dbReference>
<comment type="pathway">
    <text evidence="3">Amine and polyamine biosynthesis; carnitine biosynthesis.</text>
</comment>
<feature type="domain" description="Gamma-butyrobetaine hydroxylase-like N-terminal" evidence="11">
    <location>
        <begin position="64"/>
        <end position="132"/>
    </location>
</feature>
<dbReference type="GO" id="GO:0005739">
    <property type="term" value="C:mitochondrion"/>
    <property type="evidence" value="ECO:0007669"/>
    <property type="project" value="TreeGrafter"/>
</dbReference>
<dbReference type="OrthoDB" id="406634at2759"/>
<dbReference type="GeneID" id="101893754"/>
<evidence type="ECO:0000256" key="3">
    <source>
        <dbReference type="ARBA" id="ARBA00005022"/>
    </source>
</evidence>
<dbReference type="GO" id="GO:0016706">
    <property type="term" value="F:2-oxoglutarate-dependent dioxygenase activity"/>
    <property type="evidence" value="ECO:0007669"/>
    <property type="project" value="UniProtKB-ARBA"/>
</dbReference>
<proteinExistence type="inferred from homology"/>
<dbReference type="EnsemblMetazoa" id="MDOA000315-RA">
    <property type="protein sequence ID" value="MDOA000315-PA"/>
    <property type="gene ID" value="MDOA000315"/>
</dbReference>
<dbReference type="FunFam" id="3.60.130.10:FF:000001">
    <property type="entry name" value="Trimethyllysine dioxygenase, mitochondrial"/>
    <property type="match status" value="1"/>
</dbReference>
<evidence type="ECO:0000256" key="4">
    <source>
        <dbReference type="ARBA" id="ARBA00008654"/>
    </source>
</evidence>
<comment type="cofactor">
    <cofactor evidence="1">
        <name>Fe(2+)</name>
        <dbReference type="ChEBI" id="CHEBI:29033"/>
    </cofactor>
</comment>
<dbReference type="Pfam" id="PF06155">
    <property type="entry name" value="GBBH-like_N"/>
    <property type="match status" value="1"/>
</dbReference>
<dbReference type="Gene3D" id="3.30.2020.30">
    <property type="match status" value="1"/>
</dbReference>
<dbReference type="InterPro" id="IPR003819">
    <property type="entry name" value="TauD/TfdA-like"/>
</dbReference>
<protein>
    <submittedName>
        <fullName evidence="14">Gamma-butyrobetaine dioxygenase</fullName>
    </submittedName>
</protein>
<dbReference type="CDD" id="cd00250">
    <property type="entry name" value="CAS_like"/>
    <property type="match status" value="1"/>
</dbReference>
<evidence type="ECO:0000256" key="2">
    <source>
        <dbReference type="ARBA" id="ARBA00001961"/>
    </source>
</evidence>
<evidence type="ECO:0000313" key="14">
    <source>
        <dbReference type="RefSeq" id="XP_005182425.1"/>
    </source>
</evidence>
<keyword evidence="13" id="KW-1185">Reference proteome</keyword>
<gene>
    <name evidence="12" type="primary">101893754</name>
    <name evidence="14" type="synonym">LOC101893754</name>
</gene>
<keyword evidence="7 14" id="KW-0223">Dioxygenase</keyword>
<dbReference type="Gene3D" id="3.60.130.10">
    <property type="entry name" value="Clavaminate synthase-like"/>
    <property type="match status" value="1"/>
</dbReference>
<sequence length="434" mass="50482">MFLTRQALQQLTRNLKSKGGNPLNRHLSAKAQEVSREGDNLSASVHGSEQIVVVQENDLTQAPAMQFPGIWLRDNCLCDQCFHKDSLSRKPMRWTNFDCDVKVEQISVDEKKNQIHINWSDNHQSTFSLDWLKERNFSKENREQFLKDWYRPQTQTWSKEEFSKILKTFEFKDIMEKDEVLKDWLDTLAVWGVSMLKNAPLDIGVVKTICNRVGFIRKTTYGEEFSVISRPGAKNYSYLAAPLPLHTDLPYYEYKPSVTILHTLEQSQSEGGWNLLTDGFNIANQLKEKQPEYFKILSETLVDWSDIGQDAGVSFHNMWRAPVINLDRDGQYVRINHSVPQRDTHFNVDVDKVVPWYRANALFVRWAHEQAVTFKTQPGDVLTFNNLRMLHGRTGYDDTQNNVRHIVGGFVDWDIVYSKMRVLKKSLEEKTSEK</sequence>
<evidence type="ECO:0000256" key="6">
    <source>
        <dbReference type="ARBA" id="ARBA00022873"/>
    </source>
</evidence>
<comment type="cofactor">
    <cofactor evidence="2">
        <name>L-ascorbate</name>
        <dbReference type="ChEBI" id="CHEBI:38290"/>
    </cofactor>
</comment>
<dbReference type="VEuPathDB" id="VectorBase:MDOMA2_009888"/>
<accession>A0A1I8M1L9</accession>
<dbReference type="UniPathway" id="UPA00118"/>